<name>G3H5K7_CRIGR</name>
<proteinExistence type="predicted"/>
<dbReference type="EMBL" id="JH000161">
    <property type="protein sequence ID" value="EGV98460.1"/>
    <property type="molecule type" value="Genomic_DNA"/>
</dbReference>
<gene>
    <name evidence="1" type="ORF">I79_005590</name>
</gene>
<dbReference type="Proteomes" id="UP000001075">
    <property type="component" value="Unassembled WGS sequence"/>
</dbReference>
<dbReference type="AlphaFoldDB" id="G3H5K7"/>
<sequence length="50" mass="5773">MQSPSTEDKRRSPHTEPSWREYANTLPAYCQSFCSCTHKSCIYTEGPLFT</sequence>
<evidence type="ECO:0000313" key="1">
    <source>
        <dbReference type="EMBL" id="EGV98460.1"/>
    </source>
</evidence>
<accession>G3H5K7</accession>
<protein>
    <submittedName>
        <fullName evidence="1">Uncharacterized protein</fullName>
    </submittedName>
</protein>
<organism evidence="1 2">
    <name type="scientific">Cricetulus griseus</name>
    <name type="common">Chinese hamster</name>
    <name type="synonym">Cricetulus barabensis griseus</name>
    <dbReference type="NCBI Taxonomy" id="10029"/>
    <lineage>
        <taxon>Eukaryota</taxon>
        <taxon>Metazoa</taxon>
        <taxon>Chordata</taxon>
        <taxon>Craniata</taxon>
        <taxon>Vertebrata</taxon>
        <taxon>Euteleostomi</taxon>
        <taxon>Mammalia</taxon>
        <taxon>Eutheria</taxon>
        <taxon>Euarchontoglires</taxon>
        <taxon>Glires</taxon>
        <taxon>Rodentia</taxon>
        <taxon>Myomorpha</taxon>
        <taxon>Muroidea</taxon>
        <taxon>Cricetidae</taxon>
        <taxon>Cricetinae</taxon>
        <taxon>Cricetulus</taxon>
    </lineage>
</organism>
<evidence type="ECO:0000313" key="2">
    <source>
        <dbReference type="Proteomes" id="UP000001075"/>
    </source>
</evidence>
<reference evidence="2" key="1">
    <citation type="journal article" date="2011" name="Nat. Biotechnol.">
        <title>The genomic sequence of the Chinese hamster ovary (CHO)-K1 cell line.</title>
        <authorList>
            <person name="Xu X."/>
            <person name="Nagarajan H."/>
            <person name="Lewis N.E."/>
            <person name="Pan S."/>
            <person name="Cai Z."/>
            <person name="Liu X."/>
            <person name="Chen W."/>
            <person name="Xie M."/>
            <person name="Wang W."/>
            <person name="Hammond S."/>
            <person name="Andersen M.R."/>
            <person name="Neff N."/>
            <person name="Passarelli B."/>
            <person name="Koh W."/>
            <person name="Fan H.C."/>
            <person name="Wang J."/>
            <person name="Gui Y."/>
            <person name="Lee K.H."/>
            <person name="Betenbaugh M.J."/>
            <person name="Quake S.R."/>
            <person name="Famili I."/>
            <person name="Palsson B.O."/>
            <person name="Wang J."/>
        </authorList>
    </citation>
    <scope>NUCLEOTIDE SEQUENCE [LARGE SCALE GENOMIC DNA]</scope>
    <source>
        <strain evidence="2">CHO K1 cell line</strain>
    </source>
</reference>
<dbReference type="InParanoid" id="G3H5K7"/>